<dbReference type="InterPro" id="IPR011059">
    <property type="entry name" value="Metal-dep_hydrolase_composite"/>
</dbReference>
<dbReference type="SUPFAM" id="SSF51338">
    <property type="entry name" value="Composite domain of metallo-dependent hydrolases"/>
    <property type="match status" value="2"/>
</dbReference>
<dbReference type="Proteomes" id="UP000198748">
    <property type="component" value="Unassembled WGS sequence"/>
</dbReference>
<protein>
    <submittedName>
        <fullName evidence="2">Imidazolonepropionase</fullName>
    </submittedName>
</protein>
<dbReference type="STRING" id="659014.SAMN04487996_11220"/>
<dbReference type="InterPro" id="IPR006680">
    <property type="entry name" value="Amidohydro-rel"/>
</dbReference>
<keyword evidence="3" id="KW-1185">Reference proteome</keyword>
<dbReference type="OrthoDB" id="9797498at2"/>
<dbReference type="Gene3D" id="3.20.20.140">
    <property type="entry name" value="Metal-dependent hydrolases"/>
    <property type="match status" value="1"/>
</dbReference>
<dbReference type="InterPro" id="IPR051781">
    <property type="entry name" value="Metallo-dep_Hydrolase"/>
</dbReference>
<dbReference type="Gene3D" id="2.30.40.10">
    <property type="entry name" value="Urease, subunit C, domain 1"/>
    <property type="match status" value="1"/>
</dbReference>
<evidence type="ECO:0000313" key="2">
    <source>
        <dbReference type="EMBL" id="SDF72032.1"/>
    </source>
</evidence>
<sequence>MEGGIFMYGIFQEFGDIRCNYQSTIHNKPASIPMSKFLFTAFTLFYLLTLITFPRTLCAQTADRYYLIKAGQLYDSEKNVFLKNKQILIKGNVIQKVGDKIDAPQGTTVLDYGNATVTPGLIDAHTHLLFRQGPTDNLAYDGMMNSPETRVLRAVGYAKSYLNAGFTTIRDLGNSEQYLDLEVRNAIERGDFPGPRMAVSGPIISAMDGQLYGMPVKEFDKYSNKEYAMVSGVEEARKAVKQHIARGVDVIKITVFGNRLVLTLEEMKAIVQAAHSERVKVTAHCDRDWAVHAAIEAGVDGLEHGYGFKQSTLDTMAKRKIYLVPTDGSADLRISYLKSQNIPFNEQEVKSNFKPLYDRIMAAHKAGVLIVAGSDAYVDLNLPRGETAKHTVSGYFDAGLSAADVLKTATYNAAIALGMENQIGVIKENAMADISVFEGDIQKDFKQSLFDVKMVMKNGVLEYQKPAQNPAKGSAAKH</sequence>
<reference evidence="3" key="1">
    <citation type="submission" date="2016-10" db="EMBL/GenBank/DDBJ databases">
        <authorList>
            <person name="Varghese N."/>
            <person name="Submissions S."/>
        </authorList>
    </citation>
    <scope>NUCLEOTIDE SEQUENCE [LARGE SCALE GENOMIC DNA]</scope>
    <source>
        <strain evidence="3">DSM 25329</strain>
    </source>
</reference>
<feature type="domain" description="Amidohydrolase-related" evidence="1">
    <location>
        <begin position="116"/>
        <end position="460"/>
    </location>
</feature>
<gene>
    <name evidence="2" type="ORF">SAMN04487996_11220</name>
</gene>
<evidence type="ECO:0000259" key="1">
    <source>
        <dbReference type="Pfam" id="PF01979"/>
    </source>
</evidence>
<evidence type="ECO:0000313" key="3">
    <source>
        <dbReference type="Proteomes" id="UP000198748"/>
    </source>
</evidence>
<accession>A0A1G7NDJ1</accession>
<dbReference type="InterPro" id="IPR032466">
    <property type="entry name" value="Metal_Hydrolase"/>
</dbReference>
<dbReference type="Pfam" id="PF01979">
    <property type="entry name" value="Amidohydro_1"/>
    <property type="match status" value="1"/>
</dbReference>
<dbReference type="GO" id="GO:0016810">
    <property type="term" value="F:hydrolase activity, acting on carbon-nitrogen (but not peptide) bonds"/>
    <property type="evidence" value="ECO:0007669"/>
    <property type="project" value="InterPro"/>
</dbReference>
<dbReference type="SUPFAM" id="SSF51556">
    <property type="entry name" value="Metallo-dependent hydrolases"/>
    <property type="match status" value="1"/>
</dbReference>
<dbReference type="PANTHER" id="PTHR43135:SF3">
    <property type="entry name" value="ALPHA-D-RIBOSE 1-METHYLPHOSPHONATE 5-TRIPHOSPHATE DIPHOSPHATASE"/>
    <property type="match status" value="1"/>
</dbReference>
<proteinExistence type="predicted"/>
<dbReference type="EMBL" id="FNAN01000012">
    <property type="protein sequence ID" value="SDF72032.1"/>
    <property type="molecule type" value="Genomic_DNA"/>
</dbReference>
<dbReference type="PANTHER" id="PTHR43135">
    <property type="entry name" value="ALPHA-D-RIBOSE 1-METHYLPHOSPHONATE 5-TRIPHOSPHATE DIPHOSPHATASE"/>
    <property type="match status" value="1"/>
</dbReference>
<name>A0A1G7NDJ1_9BACT</name>
<dbReference type="AlphaFoldDB" id="A0A1G7NDJ1"/>
<organism evidence="2 3">
    <name type="scientific">Dyadobacter soli</name>
    <dbReference type="NCBI Taxonomy" id="659014"/>
    <lineage>
        <taxon>Bacteria</taxon>
        <taxon>Pseudomonadati</taxon>
        <taxon>Bacteroidota</taxon>
        <taxon>Cytophagia</taxon>
        <taxon>Cytophagales</taxon>
        <taxon>Spirosomataceae</taxon>
        <taxon>Dyadobacter</taxon>
    </lineage>
</organism>